<gene>
    <name evidence="9" type="ORF">BD311DRAFT_796386</name>
</gene>
<dbReference type="EMBL" id="ML143410">
    <property type="protein sequence ID" value="TBU29836.1"/>
    <property type="molecule type" value="Genomic_DNA"/>
</dbReference>
<proteinExistence type="predicted"/>
<keyword evidence="4" id="KW-0238">DNA-binding</keyword>
<keyword evidence="5" id="KW-0804">Transcription</keyword>
<dbReference type="OrthoDB" id="5575144at2759"/>
<dbReference type="SMART" id="SM00066">
    <property type="entry name" value="GAL4"/>
    <property type="match status" value="1"/>
</dbReference>
<dbReference type="PROSITE" id="PS50048">
    <property type="entry name" value="ZN2_CY6_FUNGAL_2"/>
    <property type="match status" value="1"/>
</dbReference>
<dbReference type="AlphaFoldDB" id="A0A4Q9MUA0"/>
<keyword evidence="2" id="KW-0862">Zinc</keyword>
<dbReference type="GO" id="GO:0008270">
    <property type="term" value="F:zinc ion binding"/>
    <property type="evidence" value="ECO:0007669"/>
    <property type="project" value="InterPro"/>
</dbReference>
<dbReference type="InterPro" id="IPR050335">
    <property type="entry name" value="ERT1_acuK_gluconeogen_tf"/>
</dbReference>
<name>A0A4Q9MUA0_9APHY</name>
<evidence type="ECO:0000256" key="4">
    <source>
        <dbReference type="ARBA" id="ARBA00023125"/>
    </source>
</evidence>
<dbReference type="GO" id="GO:0003677">
    <property type="term" value="F:DNA binding"/>
    <property type="evidence" value="ECO:0007669"/>
    <property type="project" value="UniProtKB-KW"/>
</dbReference>
<organism evidence="9">
    <name type="scientific">Dichomitus squalens</name>
    <dbReference type="NCBI Taxonomy" id="114155"/>
    <lineage>
        <taxon>Eukaryota</taxon>
        <taxon>Fungi</taxon>
        <taxon>Dikarya</taxon>
        <taxon>Basidiomycota</taxon>
        <taxon>Agaricomycotina</taxon>
        <taxon>Agaricomycetes</taxon>
        <taxon>Polyporales</taxon>
        <taxon>Polyporaceae</taxon>
        <taxon>Dichomitus</taxon>
    </lineage>
</organism>
<evidence type="ECO:0000256" key="7">
    <source>
        <dbReference type="ARBA" id="ARBA00040903"/>
    </source>
</evidence>
<sequence>MLSHLLLPSSNAHLFASGPSTDHFRPQDDIHAATGHQNNTNDVSGWPWCQSCRPFVQILLAQGVASVAGQGTTSASWALTSPFPEYVCIPALVHRSQLASFTASIASPVEAISPALSPQEQMGPTAQSSTSAAQRKTRGVKIACTNCRLANKRCDEGRPCERCVKNGLEHSCVSAERKRRRRTVRQTATAKLTLSTTQVSVETPLTSEATDRRPYGGHSPCYGWHVVCR</sequence>
<evidence type="ECO:0000256" key="6">
    <source>
        <dbReference type="ARBA" id="ARBA00023242"/>
    </source>
</evidence>
<evidence type="ECO:0000259" key="8">
    <source>
        <dbReference type="PROSITE" id="PS50048"/>
    </source>
</evidence>
<dbReference type="InterPro" id="IPR036864">
    <property type="entry name" value="Zn2-C6_fun-type_DNA-bd_sf"/>
</dbReference>
<keyword evidence="6" id="KW-0539">Nucleus</keyword>
<dbReference type="GO" id="GO:0000981">
    <property type="term" value="F:DNA-binding transcription factor activity, RNA polymerase II-specific"/>
    <property type="evidence" value="ECO:0007669"/>
    <property type="project" value="InterPro"/>
</dbReference>
<keyword evidence="1" id="KW-0479">Metal-binding</keyword>
<reference evidence="9" key="1">
    <citation type="submission" date="2019-01" db="EMBL/GenBank/DDBJ databases">
        <title>Draft genome sequences of three monokaryotic isolates of the white-rot basidiomycete fungus Dichomitus squalens.</title>
        <authorList>
            <consortium name="DOE Joint Genome Institute"/>
            <person name="Lopez S.C."/>
            <person name="Andreopoulos B."/>
            <person name="Pangilinan J."/>
            <person name="Lipzen A."/>
            <person name="Riley R."/>
            <person name="Ahrendt S."/>
            <person name="Ng V."/>
            <person name="Barry K."/>
            <person name="Daum C."/>
            <person name="Grigoriev I.V."/>
            <person name="Hilden K.S."/>
            <person name="Makela M.R."/>
            <person name="de Vries R.P."/>
        </authorList>
    </citation>
    <scope>NUCLEOTIDE SEQUENCE [LARGE SCALE GENOMIC DNA]</scope>
    <source>
        <strain evidence="9">OM18370.1</strain>
    </source>
</reference>
<dbReference type="PANTHER" id="PTHR47659:SF7">
    <property type="entry name" value="FUNGAL TRANSCRIPTIONAL REGULATORY PROTEIN, N-TERMINAL DOMAIN-CONTAINING PROTEIN"/>
    <property type="match status" value="1"/>
</dbReference>
<dbReference type="Proteomes" id="UP000292957">
    <property type="component" value="Unassembled WGS sequence"/>
</dbReference>
<dbReference type="InterPro" id="IPR001138">
    <property type="entry name" value="Zn2Cys6_DnaBD"/>
</dbReference>
<protein>
    <recommendedName>
        <fullName evidence="7">Transcription activator of gluconeogenesis ERT1</fullName>
    </recommendedName>
</protein>
<evidence type="ECO:0000313" key="9">
    <source>
        <dbReference type="EMBL" id="TBU29836.1"/>
    </source>
</evidence>
<evidence type="ECO:0000256" key="2">
    <source>
        <dbReference type="ARBA" id="ARBA00022833"/>
    </source>
</evidence>
<dbReference type="CDD" id="cd00067">
    <property type="entry name" value="GAL4"/>
    <property type="match status" value="1"/>
</dbReference>
<dbReference type="PANTHER" id="PTHR47659">
    <property type="entry name" value="ZN(II)2CYS6 TRANSCRIPTION FACTOR (EUROFUNG)-RELATED"/>
    <property type="match status" value="1"/>
</dbReference>
<keyword evidence="3" id="KW-0805">Transcription regulation</keyword>
<evidence type="ECO:0000256" key="3">
    <source>
        <dbReference type="ARBA" id="ARBA00023015"/>
    </source>
</evidence>
<accession>A0A4Q9MUA0</accession>
<evidence type="ECO:0000256" key="1">
    <source>
        <dbReference type="ARBA" id="ARBA00022723"/>
    </source>
</evidence>
<evidence type="ECO:0000256" key="5">
    <source>
        <dbReference type="ARBA" id="ARBA00023163"/>
    </source>
</evidence>
<feature type="domain" description="Zn(2)-C6 fungal-type" evidence="8">
    <location>
        <begin position="143"/>
        <end position="174"/>
    </location>
</feature>
<dbReference type="SUPFAM" id="SSF57701">
    <property type="entry name" value="Zn2/Cys6 DNA-binding domain"/>
    <property type="match status" value="1"/>
</dbReference>
<dbReference type="Pfam" id="PF00172">
    <property type="entry name" value="Zn_clus"/>
    <property type="match status" value="1"/>
</dbReference>
<dbReference type="Gene3D" id="4.10.240.10">
    <property type="entry name" value="Zn(2)-C6 fungal-type DNA-binding domain"/>
    <property type="match status" value="1"/>
</dbReference>